<keyword evidence="1" id="KW-0732">Signal</keyword>
<dbReference type="EMBL" id="MUYA01000001">
    <property type="protein sequence ID" value="OOS00889.1"/>
    <property type="molecule type" value="Genomic_DNA"/>
</dbReference>
<gene>
    <name evidence="2" type="ORF">B0187_00930</name>
</gene>
<evidence type="ECO:0000313" key="3">
    <source>
        <dbReference type="Proteomes" id="UP000190867"/>
    </source>
</evidence>
<keyword evidence="3" id="KW-1185">Reference proteome</keyword>
<organism evidence="2 3">
    <name type="scientific">Haemophilus paracuniculus</name>
    <dbReference type="NCBI Taxonomy" id="734"/>
    <lineage>
        <taxon>Bacteria</taxon>
        <taxon>Pseudomonadati</taxon>
        <taxon>Pseudomonadota</taxon>
        <taxon>Gammaproteobacteria</taxon>
        <taxon>Pasteurellales</taxon>
        <taxon>Pasteurellaceae</taxon>
        <taxon>Haemophilus</taxon>
    </lineage>
</organism>
<feature type="chain" id="PRO_5013182151" evidence="1">
    <location>
        <begin position="20"/>
        <end position="142"/>
    </location>
</feature>
<comment type="caution">
    <text evidence="2">The sequence shown here is derived from an EMBL/GenBank/DDBJ whole genome shotgun (WGS) entry which is preliminary data.</text>
</comment>
<proteinExistence type="predicted"/>
<name>A0A1T0AVS0_9PAST</name>
<dbReference type="RefSeq" id="WP_078235890.1">
    <property type="nucleotide sequence ID" value="NZ_MUYA01000001.1"/>
</dbReference>
<evidence type="ECO:0000313" key="2">
    <source>
        <dbReference type="EMBL" id="OOS00889.1"/>
    </source>
</evidence>
<dbReference type="AlphaFoldDB" id="A0A1T0AVS0"/>
<dbReference type="STRING" id="734.B0187_00930"/>
<dbReference type="OrthoDB" id="5681059at2"/>
<evidence type="ECO:0000256" key="1">
    <source>
        <dbReference type="SAM" id="SignalP"/>
    </source>
</evidence>
<feature type="signal peptide" evidence="1">
    <location>
        <begin position="1"/>
        <end position="19"/>
    </location>
</feature>
<dbReference type="PROSITE" id="PS51257">
    <property type="entry name" value="PROKAR_LIPOPROTEIN"/>
    <property type="match status" value="1"/>
</dbReference>
<dbReference type="Proteomes" id="UP000190867">
    <property type="component" value="Unassembled WGS sequence"/>
</dbReference>
<protein>
    <submittedName>
        <fullName evidence="2">Uncharacterized protein</fullName>
    </submittedName>
</protein>
<sequence>MRKVAMLVLATLFSTSALAAGNNTIFSCTLKNGKPLAVEKIADDYVFSYDKTSFKNKIKQVLSHEDSSFAVGSGFVSSSLAFENGGKTYFIGVSEGRNSSAPPHVEFVIKTGSDDDPIFECNTKKKIVMKFEKNLMRDETVR</sequence>
<accession>A0A1T0AVS0</accession>
<reference evidence="2 3" key="1">
    <citation type="submission" date="2017-02" db="EMBL/GenBank/DDBJ databases">
        <title>Draft genome sequence of Haemophilus paracuniculus CCUG 43573 type strain.</title>
        <authorList>
            <person name="Engstrom-Jakobsson H."/>
            <person name="Salva-Serra F."/>
            <person name="Thorell K."/>
            <person name="Gonzales-Siles L."/>
            <person name="Karlsson R."/>
            <person name="Boulund F."/>
            <person name="Engstrand L."/>
            <person name="Kristiansson E."/>
            <person name="Moore E."/>
        </authorList>
    </citation>
    <scope>NUCLEOTIDE SEQUENCE [LARGE SCALE GENOMIC DNA]</scope>
    <source>
        <strain evidence="2 3">CCUG 43573</strain>
    </source>
</reference>